<evidence type="ECO:0000259" key="2">
    <source>
        <dbReference type="PROSITE" id="PS50102"/>
    </source>
</evidence>
<gene>
    <name evidence="3" type="ORF">DdX_15253</name>
</gene>
<dbReference type="AlphaFoldDB" id="A0AAD4MRS7"/>
<dbReference type="SUPFAM" id="SSF54928">
    <property type="entry name" value="RNA-binding domain, RBD"/>
    <property type="match status" value="1"/>
</dbReference>
<dbReference type="GO" id="GO:0003723">
    <property type="term" value="F:RNA binding"/>
    <property type="evidence" value="ECO:0007669"/>
    <property type="project" value="UniProtKB-UniRule"/>
</dbReference>
<dbReference type="Gene3D" id="3.30.70.330">
    <property type="match status" value="1"/>
</dbReference>
<dbReference type="InterPro" id="IPR012677">
    <property type="entry name" value="Nucleotide-bd_a/b_plait_sf"/>
</dbReference>
<protein>
    <submittedName>
        <fullName evidence="3">RNA recognition motif domain-containing protein</fullName>
    </submittedName>
</protein>
<dbReference type="Pfam" id="PF00076">
    <property type="entry name" value="RRM_1"/>
    <property type="match status" value="1"/>
</dbReference>
<organism evidence="3 4">
    <name type="scientific">Ditylenchus destructor</name>
    <dbReference type="NCBI Taxonomy" id="166010"/>
    <lineage>
        <taxon>Eukaryota</taxon>
        <taxon>Metazoa</taxon>
        <taxon>Ecdysozoa</taxon>
        <taxon>Nematoda</taxon>
        <taxon>Chromadorea</taxon>
        <taxon>Rhabditida</taxon>
        <taxon>Tylenchina</taxon>
        <taxon>Tylenchomorpha</taxon>
        <taxon>Sphaerularioidea</taxon>
        <taxon>Anguinidae</taxon>
        <taxon>Anguininae</taxon>
        <taxon>Ditylenchus</taxon>
    </lineage>
</organism>
<feature type="domain" description="RRM" evidence="2">
    <location>
        <begin position="70"/>
        <end position="149"/>
    </location>
</feature>
<dbReference type="InterPro" id="IPR000504">
    <property type="entry name" value="RRM_dom"/>
</dbReference>
<dbReference type="Proteomes" id="UP001201812">
    <property type="component" value="Unassembled WGS sequence"/>
</dbReference>
<evidence type="ECO:0000313" key="4">
    <source>
        <dbReference type="Proteomes" id="UP001201812"/>
    </source>
</evidence>
<dbReference type="CDD" id="cd00590">
    <property type="entry name" value="RRM_SF"/>
    <property type="match status" value="1"/>
</dbReference>
<dbReference type="PROSITE" id="PS50102">
    <property type="entry name" value="RRM"/>
    <property type="match status" value="1"/>
</dbReference>
<reference evidence="3" key="1">
    <citation type="submission" date="2022-01" db="EMBL/GenBank/DDBJ databases">
        <title>Genome Sequence Resource for Two Populations of Ditylenchus destructor, the Migratory Endoparasitic Phytonematode.</title>
        <authorList>
            <person name="Zhang H."/>
            <person name="Lin R."/>
            <person name="Xie B."/>
        </authorList>
    </citation>
    <scope>NUCLEOTIDE SEQUENCE</scope>
    <source>
        <strain evidence="3">BazhouSP</strain>
    </source>
</reference>
<evidence type="ECO:0000256" key="1">
    <source>
        <dbReference type="PROSITE-ProRule" id="PRU00176"/>
    </source>
</evidence>
<evidence type="ECO:0000313" key="3">
    <source>
        <dbReference type="EMBL" id="KAI1702825.1"/>
    </source>
</evidence>
<name>A0AAD4MRS7_9BILA</name>
<keyword evidence="1" id="KW-0694">RNA-binding</keyword>
<dbReference type="EMBL" id="JAKKPZ010000092">
    <property type="protein sequence ID" value="KAI1702825.1"/>
    <property type="molecule type" value="Genomic_DNA"/>
</dbReference>
<proteinExistence type="predicted"/>
<sequence length="149" mass="16617">MDAQQDPDLVMAENVYIEFLNQCGGQNYDENIAQQIPSNNYHHTTSIQQLPSMADQSNNIQPEYMMNTGYNVNVHNINPCQKRNNQELALYRLFSQLGPIISIEVLHNMHTGLRETAAIVFGTYEGAAKAVSLSGYACAAGRVLTIFFS</sequence>
<keyword evidence="4" id="KW-1185">Reference proteome</keyword>
<dbReference type="InterPro" id="IPR035979">
    <property type="entry name" value="RBD_domain_sf"/>
</dbReference>
<comment type="caution">
    <text evidence="3">The sequence shown here is derived from an EMBL/GenBank/DDBJ whole genome shotgun (WGS) entry which is preliminary data.</text>
</comment>
<accession>A0AAD4MRS7</accession>